<sequence length="349" mass="38577">MSDCVVSSGSRPLVSPAPVRFVHNDRFGAAEAIASDDFDALLRDRPDILASFSENGDLCWTVQTWCRLRDAGFGGIEIATEPAEGRINLAKAKTLTRAGPRLGMFQVSIQADYPRVLWAQFHIQQNADLLCDDSAFQYLWPQAGIIPRDPSRDRVERVAFLGNVSGNLAASADEWTRLFAKRGLEFVARDPDRWHDFSDIDIAIGIRSFGHARQSRKPANKMINAWIGRVPFIGGSDSAFAQAGTAGIDHLLATTRDEVLAQVDRLANESDFYSSIVEAGSQKALEFTPERLVEQWTALLEGPVAARYRQWAAHPVRENNRLRALGVAQSGVELAKSVGRKVLRRGYEA</sequence>
<dbReference type="Proteomes" id="UP000824300">
    <property type="component" value="Chromosome"/>
</dbReference>
<dbReference type="EMBL" id="CP081296">
    <property type="protein sequence ID" value="QZD92042.1"/>
    <property type="molecule type" value="Genomic_DNA"/>
</dbReference>
<evidence type="ECO:0008006" key="3">
    <source>
        <dbReference type="Google" id="ProtNLM"/>
    </source>
</evidence>
<protein>
    <recommendedName>
        <fullName evidence="3">Glycosyl transferases group 1</fullName>
    </recommendedName>
</protein>
<organism evidence="1 2">
    <name type="scientific">Qipengyuania xiapuensis</name>
    <dbReference type="NCBI Taxonomy" id="2867236"/>
    <lineage>
        <taxon>Bacteria</taxon>
        <taxon>Pseudomonadati</taxon>
        <taxon>Pseudomonadota</taxon>
        <taxon>Alphaproteobacteria</taxon>
        <taxon>Sphingomonadales</taxon>
        <taxon>Erythrobacteraceae</taxon>
        <taxon>Qipengyuania</taxon>
    </lineage>
</organism>
<evidence type="ECO:0000313" key="1">
    <source>
        <dbReference type="EMBL" id="QZD92042.1"/>
    </source>
</evidence>
<reference evidence="1 2" key="1">
    <citation type="submission" date="2021-08" db="EMBL/GenBank/DDBJ databases">
        <title>Comparative Genomics Analysis of the Genus Qipengyuania Reveals Extensive Genetic Diversity and Metabolic Versatility, Including the Description of Fifteen Novel Species.</title>
        <authorList>
            <person name="Liu Y."/>
        </authorList>
    </citation>
    <scope>NUCLEOTIDE SEQUENCE [LARGE SCALE GENOMIC DNA]</scope>
    <source>
        <strain evidence="1 2">1NDW3</strain>
    </source>
</reference>
<accession>A0ABX8ZSQ5</accession>
<keyword evidence="2" id="KW-1185">Reference proteome</keyword>
<dbReference type="RefSeq" id="WP_221427745.1">
    <property type="nucleotide sequence ID" value="NZ_CP081296.1"/>
</dbReference>
<gene>
    <name evidence="1" type="ORF">K3162_10865</name>
</gene>
<name>A0ABX8ZSQ5_9SPHN</name>
<evidence type="ECO:0000313" key="2">
    <source>
        <dbReference type="Proteomes" id="UP000824300"/>
    </source>
</evidence>
<proteinExistence type="predicted"/>